<evidence type="ECO:0000313" key="1">
    <source>
        <dbReference type="EMBL" id="MPN63148.1"/>
    </source>
</evidence>
<sequence length="76" mass="8704">MPGRNETDSPRNQLVPGEFIPNEIRFAVRVGQNAEHPVDRQRLRPLLPDRISAFGEMSHRQRQPVAELKNIVPVPQ</sequence>
<name>A0A645JHH8_9ZZZZ</name>
<organism evidence="1">
    <name type="scientific">bioreactor metagenome</name>
    <dbReference type="NCBI Taxonomy" id="1076179"/>
    <lineage>
        <taxon>unclassified sequences</taxon>
        <taxon>metagenomes</taxon>
        <taxon>ecological metagenomes</taxon>
    </lineage>
</organism>
<dbReference type="AlphaFoldDB" id="A0A645JHH8"/>
<comment type="caution">
    <text evidence="1">The sequence shown here is derived from an EMBL/GenBank/DDBJ whole genome shotgun (WGS) entry which is preliminary data.</text>
</comment>
<proteinExistence type="predicted"/>
<protein>
    <submittedName>
        <fullName evidence="1">Uncharacterized protein</fullName>
    </submittedName>
</protein>
<reference evidence="1" key="1">
    <citation type="submission" date="2019-08" db="EMBL/GenBank/DDBJ databases">
        <authorList>
            <person name="Kucharzyk K."/>
            <person name="Murdoch R.W."/>
            <person name="Higgins S."/>
            <person name="Loffler F."/>
        </authorList>
    </citation>
    <scope>NUCLEOTIDE SEQUENCE</scope>
</reference>
<gene>
    <name evidence="1" type="ORF">SDC9_210902</name>
</gene>
<accession>A0A645JHH8</accession>
<dbReference type="EMBL" id="VSSQ01142149">
    <property type="protein sequence ID" value="MPN63148.1"/>
    <property type="molecule type" value="Genomic_DNA"/>
</dbReference>